<dbReference type="Proteomes" id="UP000031526">
    <property type="component" value="Chromosome"/>
</dbReference>
<gene>
    <name evidence="10" type="ORF">CP978_30810</name>
    <name evidence="9" type="ORF">SNOD_30505</name>
</gene>
<proteinExistence type="inferred from homology"/>
<evidence type="ECO:0000256" key="1">
    <source>
        <dbReference type="ARBA" id="ARBA00004651"/>
    </source>
</evidence>
<dbReference type="PANTHER" id="PTHR10464:SF4">
    <property type="entry name" value="UREA TRANSPORTER"/>
    <property type="match status" value="1"/>
</dbReference>
<keyword evidence="11" id="KW-1185">Reference proteome</keyword>
<comment type="subcellular location">
    <subcellularLocation>
        <location evidence="1">Cell membrane</location>
        <topology evidence="1">Multi-pass membrane protein</topology>
    </subcellularLocation>
</comment>
<keyword evidence="5 8" id="KW-1133">Transmembrane helix</keyword>
<name>A0A0B5DT61_9ACTN</name>
<dbReference type="Pfam" id="PF03253">
    <property type="entry name" value="UT"/>
    <property type="match status" value="1"/>
</dbReference>
<protein>
    <submittedName>
        <fullName evidence="10">Urea transporter</fullName>
    </submittedName>
</protein>
<evidence type="ECO:0000256" key="4">
    <source>
        <dbReference type="ARBA" id="ARBA00022692"/>
    </source>
</evidence>
<dbReference type="EMBL" id="CP009313">
    <property type="protein sequence ID" value="AJE43846.1"/>
    <property type="molecule type" value="Genomic_DNA"/>
</dbReference>
<feature type="transmembrane region" description="Helical" evidence="8">
    <location>
        <begin position="128"/>
        <end position="148"/>
    </location>
</feature>
<dbReference type="GO" id="GO:0015204">
    <property type="term" value="F:urea transmembrane transporter activity"/>
    <property type="evidence" value="ECO:0007669"/>
    <property type="project" value="InterPro"/>
</dbReference>
<evidence type="ECO:0000256" key="7">
    <source>
        <dbReference type="PIRSR" id="PIRSR016502-1"/>
    </source>
</evidence>
<keyword evidence="6 8" id="KW-0472">Membrane</keyword>
<dbReference type="Gene3D" id="1.10.3430.10">
    <property type="entry name" value="Ammonium transporter AmtB like domains"/>
    <property type="match status" value="1"/>
</dbReference>
<feature type="transmembrane region" description="Helical" evidence="8">
    <location>
        <begin position="52"/>
        <end position="72"/>
    </location>
</feature>
<dbReference type="KEGG" id="snq:CP978_30810"/>
<feature type="site" description="Important for channel permeability" evidence="7">
    <location>
        <position position="289"/>
    </location>
</feature>
<sequence>MPVAGQVVQPGSWAPAEVGRIQLRGVAQVALSASPWTGLLFTIALFAGSWQIGVYGLLGAAASTAAAAVLGADRDGLTKGLEGYCGCLTGIAIVVRLDASWRTAVLAVIAGAVCSVLSAAAGRLLGRLGLPALTAPFCLVAGALASALPTSPAATAPPIPTVGFTALSAAELGRAFCNDIGQVFFLDTWYAGLLLLVGLLVASRTAALAAACGSVVAILTACAMGLPADRIAEGLYGYNAVLVAIALAATFLTLTPWTAGYATLAAVASVPFTAAWQAFAQPSGGSPFTWPFVVTTWLFLAAAPALERPGISFEKAK</sequence>
<comment type="similarity">
    <text evidence="2">Belongs to the urea transporter family.</text>
</comment>
<evidence type="ECO:0000313" key="11">
    <source>
        <dbReference type="Proteomes" id="UP000031526"/>
    </source>
</evidence>
<evidence type="ECO:0000313" key="9">
    <source>
        <dbReference type="EMBL" id="AJE43846.1"/>
    </source>
</evidence>
<evidence type="ECO:0000256" key="6">
    <source>
        <dbReference type="ARBA" id="ARBA00023136"/>
    </source>
</evidence>
<dbReference type="PIRSF" id="PIRSF016502">
    <property type="entry name" value="Urea_transporter"/>
    <property type="match status" value="1"/>
</dbReference>
<dbReference type="EMBL" id="CP023747">
    <property type="protein sequence ID" value="QEV42350.1"/>
    <property type="molecule type" value="Genomic_DNA"/>
</dbReference>
<dbReference type="STRING" id="40318.SNOD_30505"/>
<feature type="transmembrane region" description="Helical" evidence="8">
    <location>
        <begin position="208"/>
        <end position="228"/>
    </location>
</feature>
<feature type="transmembrane region" description="Helical" evidence="8">
    <location>
        <begin position="234"/>
        <end position="252"/>
    </location>
</feature>
<evidence type="ECO:0000256" key="3">
    <source>
        <dbReference type="ARBA" id="ARBA00022475"/>
    </source>
</evidence>
<feature type="transmembrane region" description="Helical" evidence="8">
    <location>
        <begin position="26"/>
        <end position="46"/>
    </location>
</feature>
<evidence type="ECO:0000256" key="2">
    <source>
        <dbReference type="ARBA" id="ARBA00005914"/>
    </source>
</evidence>
<reference evidence="11" key="1">
    <citation type="submission" date="2014-09" db="EMBL/GenBank/DDBJ databases">
        <title>Sequence of the Streptomyces nodosus genome.</title>
        <authorList>
            <person name="Sweeney P."/>
            <person name="Stephens N."/>
            <person name="Murphy C."/>
            <person name="Caffrey P."/>
        </authorList>
    </citation>
    <scope>NUCLEOTIDE SEQUENCE [LARGE SCALE GENOMIC DNA]</scope>
    <source>
        <strain evidence="11">ATCC 14899</strain>
    </source>
</reference>
<organism evidence="9 11">
    <name type="scientific">Streptomyces nodosus</name>
    <dbReference type="NCBI Taxonomy" id="40318"/>
    <lineage>
        <taxon>Bacteria</taxon>
        <taxon>Bacillati</taxon>
        <taxon>Actinomycetota</taxon>
        <taxon>Actinomycetes</taxon>
        <taxon>Kitasatosporales</taxon>
        <taxon>Streptomycetaceae</taxon>
        <taxon>Streptomyces</taxon>
    </lineage>
</organism>
<dbReference type="HOGENOM" id="CLU_047509_0_1_11"/>
<dbReference type="InterPro" id="IPR004937">
    <property type="entry name" value="Urea_transporter"/>
</dbReference>
<dbReference type="InterPro" id="IPR029020">
    <property type="entry name" value="Ammonium/urea_transptr"/>
</dbReference>
<reference evidence="10 12" key="3">
    <citation type="submission" date="2017-09" db="EMBL/GenBank/DDBJ databases">
        <title>Streptomyces genome completion.</title>
        <authorList>
            <person name="Lee N."/>
            <person name="Cho B.-K."/>
        </authorList>
    </citation>
    <scope>NUCLEOTIDE SEQUENCE [LARGE SCALE GENOMIC DNA]</scope>
    <source>
        <strain evidence="10 12">ATCC 14899</strain>
    </source>
</reference>
<keyword evidence="3" id="KW-1003">Cell membrane</keyword>
<evidence type="ECO:0000256" key="8">
    <source>
        <dbReference type="SAM" id="Phobius"/>
    </source>
</evidence>
<evidence type="ECO:0000256" key="5">
    <source>
        <dbReference type="ARBA" id="ARBA00022989"/>
    </source>
</evidence>
<evidence type="ECO:0000313" key="10">
    <source>
        <dbReference type="EMBL" id="QEV42350.1"/>
    </source>
</evidence>
<feature type="transmembrane region" description="Helical" evidence="8">
    <location>
        <begin position="103"/>
        <end position="121"/>
    </location>
</feature>
<dbReference type="RefSeq" id="WP_043446320.1">
    <property type="nucleotide sequence ID" value="NZ_CP009313.1"/>
</dbReference>
<dbReference type="GO" id="GO:0005886">
    <property type="term" value="C:plasma membrane"/>
    <property type="evidence" value="ECO:0007669"/>
    <property type="project" value="UniProtKB-SubCell"/>
</dbReference>
<dbReference type="PANTHER" id="PTHR10464">
    <property type="entry name" value="UREA TRANSPORTER"/>
    <property type="match status" value="1"/>
</dbReference>
<feature type="transmembrane region" description="Helical" evidence="8">
    <location>
        <begin position="180"/>
        <end position="201"/>
    </location>
</feature>
<reference evidence="9 11" key="2">
    <citation type="journal article" date="2016" name="Appl. Microbiol. Biotechnol.">
        <title>Exploiting the genome sequence of Streptomyces nodosus for enhanced antibiotic production.</title>
        <authorList>
            <person name="Sweeney P."/>
            <person name="Murphy C.D."/>
            <person name="Caffrey P."/>
        </authorList>
    </citation>
    <scope>NUCLEOTIDE SEQUENCE [LARGE SCALE GENOMIC DNA]</scope>
    <source>
        <strain evidence="9 11">ATCC 14899</strain>
    </source>
</reference>
<feature type="transmembrane region" description="Helical" evidence="8">
    <location>
        <begin position="288"/>
        <end position="306"/>
    </location>
</feature>
<evidence type="ECO:0000313" key="12">
    <source>
        <dbReference type="Proteomes" id="UP000325763"/>
    </source>
</evidence>
<dbReference type="AlphaFoldDB" id="A0A0B5DT61"/>
<accession>A0A0B5DT61</accession>
<dbReference type="OrthoDB" id="3672812at2"/>
<keyword evidence="4 8" id="KW-0812">Transmembrane</keyword>
<dbReference type="Proteomes" id="UP000325763">
    <property type="component" value="Chromosome"/>
</dbReference>